<accession>A0ACB8A930</accession>
<proteinExistence type="predicted"/>
<protein>
    <submittedName>
        <fullName evidence="1">FAD binding domain-containing protein</fullName>
    </submittedName>
</protein>
<sequence length="581" mass="64047">MSEVTYTDVVVIGAGPAGLMTALALSRLGVGVRIVDRRLPGEVAGQADGIQPRMTEIWDSFGIGEELRRVGTHVHKTVIYKPNENGTGITKGAETLNIAVSSTKYPFEVLAPINVIEGILLDALRKHGVVIEQPIVPFDLTLHDTCDDFPVEISLARLKKDYILSHDISQTDRNNLPDNLDAVETTQVLRAKYLVGCDGARSWVRKRMNILMEGDQTEPAWGVIDFMPVTDLPSCRAKNIIQSPTAGPMGYLPRPNGTARMYVLLKDTLPSDSLSTDEQRIVQAIESGFLPFKMKVIDVTWSSIYRVSQRVADRFSYENRVFIAGDACHTHSAKGGQGANASMTDACNLAWKLAYAVRGWAKPTLLSSYEDERRPYSEALIEFDKQIFKLFSPDSISSEDYEEIWRLNNMFTTGIGLRYCSTLIVSGSQELAPGLVIGERFPPGAVVRQCDWNPVDLQELMVYDGKFKLLLFPGDIGQPMVAQRFQESVKALVSDTIQDKLDVMEIIAVLNVPKEMDIHSVLCVLPVAHGKEDSTGEFYSEFGISSEQGVATLVRPDGHICMLIPLDSSAVVEAGQFLGSL</sequence>
<dbReference type="Proteomes" id="UP000790377">
    <property type="component" value="Unassembled WGS sequence"/>
</dbReference>
<comment type="caution">
    <text evidence="1">The sequence shown here is derived from an EMBL/GenBank/DDBJ whole genome shotgun (WGS) entry which is preliminary data.</text>
</comment>
<evidence type="ECO:0000313" key="2">
    <source>
        <dbReference type="Proteomes" id="UP000790377"/>
    </source>
</evidence>
<name>A0ACB8A930_9AGAM</name>
<organism evidence="1 2">
    <name type="scientific">Hygrophoropsis aurantiaca</name>
    <dbReference type="NCBI Taxonomy" id="72124"/>
    <lineage>
        <taxon>Eukaryota</taxon>
        <taxon>Fungi</taxon>
        <taxon>Dikarya</taxon>
        <taxon>Basidiomycota</taxon>
        <taxon>Agaricomycotina</taxon>
        <taxon>Agaricomycetes</taxon>
        <taxon>Agaricomycetidae</taxon>
        <taxon>Boletales</taxon>
        <taxon>Coniophorineae</taxon>
        <taxon>Hygrophoropsidaceae</taxon>
        <taxon>Hygrophoropsis</taxon>
    </lineage>
</organism>
<reference evidence="1" key="1">
    <citation type="journal article" date="2021" name="New Phytol.">
        <title>Evolutionary innovations through gain and loss of genes in the ectomycorrhizal Boletales.</title>
        <authorList>
            <person name="Wu G."/>
            <person name="Miyauchi S."/>
            <person name="Morin E."/>
            <person name="Kuo A."/>
            <person name="Drula E."/>
            <person name="Varga T."/>
            <person name="Kohler A."/>
            <person name="Feng B."/>
            <person name="Cao Y."/>
            <person name="Lipzen A."/>
            <person name="Daum C."/>
            <person name="Hundley H."/>
            <person name="Pangilinan J."/>
            <person name="Johnson J."/>
            <person name="Barry K."/>
            <person name="LaButti K."/>
            <person name="Ng V."/>
            <person name="Ahrendt S."/>
            <person name="Min B."/>
            <person name="Choi I.G."/>
            <person name="Park H."/>
            <person name="Plett J.M."/>
            <person name="Magnuson J."/>
            <person name="Spatafora J.W."/>
            <person name="Nagy L.G."/>
            <person name="Henrissat B."/>
            <person name="Grigoriev I.V."/>
            <person name="Yang Z.L."/>
            <person name="Xu J."/>
            <person name="Martin F.M."/>
        </authorList>
    </citation>
    <scope>NUCLEOTIDE SEQUENCE</scope>
    <source>
        <strain evidence="1">ATCC 28755</strain>
    </source>
</reference>
<gene>
    <name evidence="1" type="ORF">BJ138DRAFT_1195854</name>
</gene>
<keyword evidence="2" id="KW-1185">Reference proteome</keyword>
<evidence type="ECO:0000313" key="1">
    <source>
        <dbReference type="EMBL" id="KAH7909764.1"/>
    </source>
</evidence>
<dbReference type="EMBL" id="MU267742">
    <property type="protein sequence ID" value="KAH7909764.1"/>
    <property type="molecule type" value="Genomic_DNA"/>
</dbReference>